<keyword evidence="1" id="KW-0862">Zinc</keyword>
<dbReference type="Pfam" id="PF04434">
    <property type="entry name" value="SWIM"/>
    <property type="match status" value="1"/>
</dbReference>
<gene>
    <name evidence="3" type="ORF">RRG08_058082</name>
</gene>
<keyword evidence="1" id="KW-0863">Zinc-finger</keyword>
<dbReference type="EMBL" id="JAWDGP010006241">
    <property type="protein sequence ID" value="KAK3744902.1"/>
    <property type="molecule type" value="Genomic_DNA"/>
</dbReference>
<keyword evidence="1" id="KW-0479">Metal-binding</keyword>
<feature type="domain" description="SWIM-type" evidence="2">
    <location>
        <begin position="118"/>
        <end position="149"/>
    </location>
</feature>
<sequence>MITWRNKTNNFVERHNRALKTVGNSKTILAHFFESILTFHRRQGPRLKQKVHELALRTVVLRPKVTHAAAVLAEAQRILTPFACEQIAQQYNKLKDVACSFDTEAKALLVRKSDGEVMEYFVGDGCQCLHFVERGLPCWHMLAVYESEDMNVVETVPERYN</sequence>
<organism evidence="3 4">
    <name type="scientific">Elysia crispata</name>
    <name type="common">lettuce slug</name>
    <dbReference type="NCBI Taxonomy" id="231223"/>
    <lineage>
        <taxon>Eukaryota</taxon>
        <taxon>Metazoa</taxon>
        <taxon>Spiralia</taxon>
        <taxon>Lophotrochozoa</taxon>
        <taxon>Mollusca</taxon>
        <taxon>Gastropoda</taxon>
        <taxon>Heterobranchia</taxon>
        <taxon>Euthyneura</taxon>
        <taxon>Panpulmonata</taxon>
        <taxon>Sacoglossa</taxon>
        <taxon>Placobranchoidea</taxon>
        <taxon>Plakobranchidae</taxon>
        <taxon>Elysia</taxon>
    </lineage>
</organism>
<name>A0AAE1CYG2_9GAST</name>
<accession>A0AAE1CYG2</accession>
<evidence type="ECO:0000313" key="4">
    <source>
        <dbReference type="Proteomes" id="UP001283361"/>
    </source>
</evidence>
<reference evidence="3" key="1">
    <citation type="journal article" date="2023" name="G3 (Bethesda)">
        <title>A reference genome for the long-term kleptoplast-retaining sea slug Elysia crispata morphotype clarki.</title>
        <authorList>
            <person name="Eastman K.E."/>
            <person name="Pendleton A.L."/>
            <person name="Shaikh M.A."/>
            <person name="Suttiyut T."/>
            <person name="Ogas R."/>
            <person name="Tomko P."/>
            <person name="Gavelis G."/>
            <person name="Widhalm J.R."/>
            <person name="Wisecaver J.H."/>
        </authorList>
    </citation>
    <scope>NUCLEOTIDE SEQUENCE</scope>
    <source>
        <strain evidence="3">ECLA1</strain>
    </source>
</reference>
<evidence type="ECO:0000313" key="3">
    <source>
        <dbReference type="EMBL" id="KAK3744902.1"/>
    </source>
</evidence>
<dbReference type="InterPro" id="IPR007527">
    <property type="entry name" value="Znf_SWIM"/>
</dbReference>
<evidence type="ECO:0000259" key="2">
    <source>
        <dbReference type="PROSITE" id="PS50966"/>
    </source>
</evidence>
<keyword evidence="4" id="KW-1185">Reference proteome</keyword>
<dbReference type="GO" id="GO:0008270">
    <property type="term" value="F:zinc ion binding"/>
    <property type="evidence" value="ECO:0007669"/>
    <property type="project" value="UniProtKB-KW"/>
</dbReference>
<dbReference type="PROSITE" id="PS50966">
    <property type="entry name" value="ZF_SWIM"/>
    <property type="match status" value="1"/>
</dbReference>
<evidence type="ECO:0000256" key="1">
    <source>
        <dbReference type="PROSITE-ProRule" id="PRU00325"/>
    </source>
</evidence>
<dbReference type="Proteomes" id="UP001283361">
    <property type="component" value="Unassembled WGS sequence"/>
</dbReference>
<proteinExistence type="predicted"/>
<protein>
    <recommendedName>
        <fullName evidence="2">SWIM-type domain-containing protein</fullName>
    </recommendedName>
</protein>
<comment type="caution">
    <text evidence="3">The sequence shown here is derived from an EMBL/GenBank/DDBJ whole genome shotgun (WGS) entry which is preliminary data.</text>
</comment>
<dbReference type="AlphaFoldDB" id="A0AAE1CYG2"/>